<protein>
    <submittedName>
        <fullName evidence="3">Uncharacterized protein</fullName>
    </submittedName>
</protein>
<evidence type="ECO:0000313" key="3">
    <source>
        <dbReference type="EMBL" id="CAF4170667.1"/>
    </source>
</evidence>
<reference evidence="3" key="1">
    <citation type="submission" date="2021-02" db="EMBL/GenBank/DDBJ databases">
        <authorList>
            <person name="Nowell W R."/>
        </authorList>
    </citation>
    <scope>NUCLEOTIDE SEQUENCE</scope>
</reference>
<evidence type="ECO:0000313" key="4">
    <source>
        <dbReference type="Proteomes" id="UP000681720"/>
    </source>
</evidence>
<accession>A0A8S2RIM7</accession>
<comment type="caution">
    <text evidence="3">The sequence shown here is derived from an EMBL/GenBank/DDBJ whole genome shotgun (WGS) entry which is preliminary data.</text>
</comment>
<feature type="non-terminal residue" evidence="3">
    <location>
        <position position="756"/>
    </location>
</feature>
<keyword evidence="2" id="KW-1133">Transmembrane helix</keyword>
<keyword evidence="2" id="KW-0472">Membrane</keyword>
<sequence>MRRTNRVEPASTGSDAGDLAGATVTTTTRMEFVRRTQVVPMREALAQLHCDLNQSLAGDVIISPRIWTGMHSVATPMAASSGSLKTVCFIGIIFIGVALVALSATIIGLAIAFGNTSSVGTSSIERYDIGDLNFGMSGTSVNQYASNSYLSSGNKAIVEKYFSDQLSTEPGYRGLLIDGVLVQQNASSGRRRRRTTSCPITFIIQNIQVYFDACSTCISSRNTALRRSLSNLTAFQTPLSLAATSGNGSQVSLDVCSTPNITALYVPVVLSILEAQQINSSLIAVTTSTVTTVATSTASTVTTVATSTASTVTTVATSTTSAATYAVSTSIAGLTTRSPDLVTSQNILTERLSTLQASSVNPIETSLPLTTTIMNDIGTSIPTTISPTTTDSTSKMESTSGQLSTIISEISTVFKDSTSTVSIPIDQTSFMHLTTIPGTIQDATTAKQISDTTISVGLTEHTTLTGQTAYTTGTGSVEHTTSAGQTDNTASVHDSDHTTISQIIGDTTLLTSDTMPTESIHETLITQGVVAITSSTNQPTISGQHTGMSTSIHSESTMSLVAETVTSQVFEATSHPMELTSSLNTGTMASASIGFTSAEISTRHDTITATISSELETTPHNNYKDLTSETVEQLSTIRDTSTLQSDLSTTTISQGQETLSTLTTESPLSTSIYTYSTDASHSSIISDTTTSKIEIDTSSSSYHDSTTPISGLQSSIVSSYTEETSLSSMYSSTTLQSLTADTTVTSSASIAPTTTN</sequence>
<keyword evidence="2" id="KW-0812">Transmembrane</keyword>
<name>A0A8S2RIM7_9BILA</name>
<proteinExistence type="predicted"/>
<dbReference type="Proteomes" id="UP000681720">
    <property type="component" value="Unassembled WGS sequence"/>
</dbReference>
<feature type="region of interest" description="Disordered" evidence="1">
    <location>
        <begin position="469"/>
        <end position="495"/>
    </location>
</feature>
<evidence type="ECO:0000256" key="2">
    <source>
        <dbReference type="SAM" id="Phobius"/>
    </source>
</evidence>
<dbReference type="EMBL" id="CAJOBJ010013421">
    <property type="protein sequence ID" value="CAF4170667.1"/>
    <property type="molecule type" value="Genomic_DNA"/>
</dbReference>
<dbReference type="AlphaFoldDB" id="A0A8S2RIM7"/>
<gene>
    <name evidence="3" type="ORF">GIL414_LOCUS20344</name>
</gene>
<feature type="transmembrane region" description="Helical" evidence="2">
    <location>
        <begin position="87"/>
        <end position="113"/>
    </location>
</feature>
<organism evidence="3 4">
    <name type="scientific">Rotaria magnacalcarata</name>
    <dbReference type="NCBI Taxonomy" id="392030"/>
    <lineage>
        <taxon>Eukaryota</taxon>
        <taxon>Metazoa</taxon>
        <taxon>Spiralia</taxon>
        <taxon>Gnathifera</taxon>
        <taxon>Rotifera</taxon>
        <taxon>Eurotatoria</taxon>
        <taxon>Bdelloidea</taxon>
        <taxon>Philodinida</taxon>
        <taxon>Philodinidae</taxon>
        <taxon>Rotaria</taxon>
    </lineage>
</organism>
<feature type="compositionally biased region" description="Polar residues" evidence="1">
    <location>
        <begin position="477"/>
        <end position="495"/>
    </location>
</feature>
<evidence type="ECO:0000256" key="1">
    <source>
        <dbReference type="SAM" id="MobiDB-lite"/>
    </source>
</evidence>
<feature type="region of interest" description="Disordered" evidence="1">
    <location>
        <begin position="1"/>
        <end position="20"/>
    </location>
</feature>